<dbReference type="InterPro" id="IPR000595">
    <property type="entry name" value="cNMP-bd_dom"/>
</dbReference>
<dbReference type="InterPro" id="IPR018490">
    <property type="entry name" value="cNMP-bd_dom_sf"/>
</dbReference>
<dbReference type="AlphaFoldDB" id="A0A5Q2Q5T7"/>
<gene>
    <name evidence="2" type="ORF">GH975_02190</name>
</gene>
<name>A0A5Q2Q5T7_9GAMM</name>
<dbReference type="Gene3D" id="1.10.3210.10">
    <property type="entry name" value="Hypothetical protein af1432"/>
    <property type="match status" value="1"/>
</dbReference>
<dbReference type="SUPFAM" id="SSF109604">
    <property type="entry name" value="HD-domain/PDEase-like"/>
    <property type="match status" value="1"/>
</dbReference>
<evidence type="ECO:0000313" key="3">
    <source>
        <dbReference type="Proteomes" id="UP000388235"/>
    </source>
</evidence>
<dbReference type="Gene3D" id="2.60.120.10">
    <property type="entry name" value="Jelly Rolls"/>
    <property type="match status" value="1"/>
</dbReference>
<feature type="domain" description="Cyclic nucleotide-binding" evidence="1">
    <location>
        <begin position="54"/>
        <end position="152"/>
    </location>
</feature>
<keyword evidence="3" id="KW-1185">Reference proteome</keyword>
<dbReference type="EMBL" id="CP045871">
    <property type="protein sequence ID" value="QGG79439.1"/>
    <property type="molecule type" value="Genomic_DNA"/>
</dbReference>
<dbReference type="InterPro" id="IPR014710">
    <property type="entry name" value="RmlC-like_jellyroll"/>
</dbReference>
<dbReference type="SUPFAM" id="SSF51206">
    <property type="entry name" value="cAMP-binding domain-like"/>
    <property type="match status" value="1"/>
</dbReference>
<proteinExistence type="predicted"/>
<dbReference type="Proteomes" id="UP000388235">
    <property type="component" value="Chromosome"/>
</dbReference>
<protein>
    <submittedName>
        <fullName evidence="2">HDOD domain-containing protein</fullName>
    </submittedName>
</protein>
<reference evidence="2 3" key="1">
    <citation type="submission" date="2019-11" db="EMBL/GenBank/DDBJ databases">
        <authorList>
            <person name="Khan S.A."/>
            <person name="Jeon C.O."/>
            <person name="Chun B.H."/>
        </authorList>
    </citation>
    <scope>NUCLEOTIDE SEQUENCE [LARGE SCALE GENOMIC DNA]</scope>
    <source>
        <strain evidence="2 3">IMCC 1097</strain>
    </source>
</reference>
<sequence length="439" mass="48601">MSLQSCQTDLGLTHRTLFWTRHMRFSRTQKTPETTSISQFQDRVSAQQLRAFEVFDQMALDDLAMIAPHFEIERMRPGSILFDLGANDNRDYLLLDGQIDLVADDGKRTEIPAGSPRAAKAIARLRPRKFKAEVVLPSAILSIDRAALKRLLDQVQVSDEIRVFDVNDPHLSAYPFYLSMTADLSARALRWFMPNAMGANFKRTVAAANEAALPGVLLTEPLIAARIFRCAQLIDPPVEPSGELRAALQSLDPATLRDIVEVQAVQDFMNPAIAELWKERYQHSALVAALARTLAERAHVTAPADLATRVMWTGVGELIMLCYLDADTELGRDIDAARAALAECHAEANLLMIREWGLGTQTQRLAQLRGGHPLPEDATVEEQVMQLACLHAQACDPTQPPQPWLDSPAFEVLGQSLSLSPEFSLDLIDSARSRAAVAY</sequence>
<dbReference type="KEGG" id="llp:GH975_02190"/>
<evidence type="ECO:0000259" key="1">
    <source>
        <dbReference type="PROSITE" id="PS50042"/>
    </source>
</evidence>
<dbReference type="Pfam" id="PF08668">
    <property type="entry name" value="HDOD"/>
    <property type="match status" value="1"/>
</dbReference>
<dbReference type="InterPro" id="IPR013976">
    <property type="entry name" value="HDOD"/>
</dbReference>
<dbReference type="OrthoDB" id="598113at2"/>
<accession>A0A5Q2Q5T7</accession>
<evidence type="ECO:0000313" key="2">
    <source>
        <dbReference type="EMBL" id="QGG79439.1"/>
    </source>
</evidence>
<organism evidence="2 3">
    <name type="scientific">Litorivicinus lipolyticus</name>
    <dbReference type="NCBI Taxonomy" id="418701"/>
    <lineage>
        <taxon>Bacteria</taxon>
        <taxon>Pseudomonadati</taxon>
        <taxon>Pseudomonadota</taxon>
        <taxon>Gammaproteobacteria</taxon>
        <taxon>Oceanospirillales</taxon>
        <taxon>Litorivicinaceae</taxon>
        <taxon>Litorivicinus</taxon>
    </lineage>
</organism>
<dbReference type="PROSITE" id="PS50042">
    <property type="entry name" value="CNMP_BINDING_3"/>
    <property type="match status" value="1"/>
</dbReference>